<organism evidence="9 10">
    <name type="scientific">Aphanomyces euteiches</name>
    <dbReference type="NCBI Taxonomy" id="100861"/>
    <lineage>
        <taxon>Eukaryota</taxon>
        <taxon>Sar</taxon>
        <taxon>Stramenopiles</taxon>
        <taxon>Oomycota</taxon>
        <taxon>Saprolegniomycetes</taxon>
        <taxon>Saprolegniales</taxon>
        <taxon>Verrucalvaceae</taxon>
        <taxon>Aphanomyces</taxon>
    </lineage>
</organism>
<dbReference type="InterPro" id="IPR011583">
    <property type="entry name" value="Chitinase_II/V-like_cat"/>
</dbReference>
<feature type="chain" id="PRO_5026361017" description="chitinase" evidence="7">
    <location>
        <begin position="19"/>
        <end position="426"/>
    </location>
</feature>
<keyword evidence="3 4" id="KW-0326">Glycosidase</keyword>
<dbReference type="InterPro" id="IPR001579">
    <property type="entry name" value="Glyco_hydro_18_chit_AS"/>
</dbReference>
<dbReference type="Gene3D" id="3.20.20.80">
    <property type="entry name" value="Glycosidases"/>
    <property type="match status" value="1"/>
</dbReference>
<dbReference type="SMART" id="SM00636">
    <property type="entry name" value="Glyco_18"/>
    <property type="match status" value="1"/>
</dbReference>
<gene>
    <name evidence="9" type="ORF">Ae201684_012455</name>
</gene>
<sequence length="426" mass="45336">MQLALVFTAVAATAAATAVRSPHMRYANAAPAAQPAPSAPALAAHTLVGYWHNFENPAGPTYPLSKISPDWDVIVVAFGSNLGGGSVGFELDPAAGTPADFIADVAALQAKGKKVVLSLGGQNGCVTLSDAAETTNFVDSVYGLLSTYGFDGIDLDLESGISQGLPIINNLISAVKQLKQLIGESFYLSMAPEHPYVQGGYVSYGSIWGAYLPIIDGLRDELTQIHVQYYNNGGFTYLDGRMVQEGTVDCLVGGSIMLIEGFQTNYGVGWRFNGLRPDQVAFGVPSGPQAAGRGQVSPDTVYRAVTCLAQGIGCDSIRPSNPYPTVRGVMTWSINWDRFDNFAFSKNARKALDSLPHSNVVGTTTTEGRRNVPSRTPESRPRTTTRAPAKNCGRCSNCYFAPTAACFKDWTATQCNSVSAFTWCGP</sequence>
<keyword evidence="7" id="KW-0732">Signal</keyword>
<name>A0A6G0WRG9_9STRA</name>
<evidence type="ECO:0000259" key="8">
    <source>
        <dbReference type="PROSITE" id="PS51910"/>
    </source>
</evidence>
<dbReference type="InterPro" id="IPR017853">
    <property type="entry name" value="GH"/>
</dbReference>
<feature type="region of interest" description="Disordered" evidence="6">
    <location>
        <begin position="356"/>
        <end position="389"/>
    </location>
</feature>
<dbReference type="PANTHER" id="PTHR45708:SF49">
    <property type="entry name" value="ENDOCHITINASE"/>
    <property type="match status" value="1"/>
</dbReference>
<dbReference type="PROSITE" id="PS01095">
    <property type="entry name" value="GH18_1"/>
    <property type="match status" value="1"/>
</dbReference>
<dbReference type="EMBL" id="VJMJ01000157">
    <property type="protein sequence ID" value="KAF0730057.1"/>
    <property type="molecule type" value="Genomic_DNA"/>
</dbReference>
<dbReference type="SUPFAM" id="SSF51445">
    <property type="entry name" value="(Trans)glycosidases"/>
    <property type="match status" value="1"/>
</dbReference>
<proteinExistence type="inferred from homology"/>
<evidence type="ECO:0000256" key="1">
    <source>
        <dbReference type="ARBA" id="ARBA00012729"/>
    </source>
</evidence>
<feature type="domain" description="GH18" evidence="8">
    <location>
        <begin position="45"/>
        <end position="355"/>
    </location>
</feature>
<dbReference type="Proteomes" id="UP000481153">
    <property type="component" value="Unassembled WGS sequence"/>
</dbReference>
<accession>A0A6G0WRG9</accession>
<dbReference type="AlphaFoldDB" id="A0A6G0WRG9"/>
<dbReference type="GO" id="GO:0008061">
    <property type="term" value="F:chitin binding"/>
    <property type="evidence" value="ECO:0007669"/>
    <property type="project" value="InterPro"/>
</dbReference>
<dbReference type="GO" id="GO:0008843">
    <property type="term" value="F:endochitinase activity"/>
    <property type="evidence" value="ECO:0007669"/>
    <property type="project" value="UniProtKB-EC"/>
</dbReference>
<evidence type="ECO:0000256" key="6">
    <source>
        <dbReference type="SAM" id="MobiDB-lite"/>
    </source>
</evidence>
<reference evidence="9 10" key="1">
    <citation type="submission" date="2019-07" db="EMBL/GenBank/DDBJ databases">
        <title>Genomics analysis of Aphanomyces spp. identifies a new class of oomycete effector associated with host adaptation.</title>
        <authorList>
            <person name="Gaulin E."/>
        </authorList>
    </citation>
    <scope>NUCLEOTIDE SEQUENCE [LARGE SCALE GENOMIC DNA]</scope>
    <source>
        <strain evidence="9 10">ATCC 201684</strain>
    </source>
</reference>
<comment type="similarity">
    <text evidence="5">Belongs to the glycosyl hydrolase 18 family.</text>
</comment>
<protein>
    <recommendedName>
        <fullName evidence="1">chitinase</fullName>
        <ecNumber evidence="1">3.2.1.14</ecNumber>
    </recommendedName>
</protein>
<feature type="signal peptide" evidence="7">
    <location>
        <begin position="1"/>
        <end position="18"/>
    </location>
</feature>
<evidence type="ECO:0000256" key="3">
    <source>
        <dbReference type="ARBA" id="ARBA00023295"/>
    </source>
</evidence>
<dbReference type="PANTHER" id="PTHR45708">
    <property type="entry name" value="ENDOCHITINASE"/>
    <property type="match status" value="1"/>
</dbReference>
<evidence type="ECO:0000313" key="10">
    <source>
        <dbReference type="Proteomes" id="UP000481153"/>
    </source>
</evidence>
<comment type="caution">
    <text evidence="9">The sequence shown here is derived from an EMBL/GenBank/DDBJ whole genome shotgun (WGS) entry which is preliminary data.</text>
</comment>
<feature type="compositionally biased region" description="Polar residues" evidence="6">
    <location>
        <begin position="356"/>
        <end position="366"/>
    </location>
</feature>
<evidence type="ECO:0000256" key="7">
    <source>
        <dbReference type="SAM" id="SignalP"/>
    </source>
</evidence>
<evidence type="ECO:0000313" key="9">
    <source>
        <dbReference type="EMBL" id="KAF0730057.1"/>
    </source>
</evidence>
<keyword evidence="10" id="KW-1185">Reference proteome</keyword>
<dbReference type="InterPro" id="IPR001223">
    <property type="entry name" value="Glyco_hydro18_cat"/>
</dbReference>
<dbReference type="GO" id="GO:0005975">
    <property type="term" value="P:carbohydrate metabolic process"/>
    <property type="evidence" value="ECO:0007669"/>
    <property type="project" value="InterPro"/>
</dbReference>
<dbReference type="Pfam" id="PF00704">
    <property type="entry name" value="Glyco_hydro_18"/>
    <property type="match status" value="1"/>
</dbReference>
<evidence type="ECO:0000256" key="2">
    <source>
        <dbReference type="ARBA" id="ARBA00022801"/>
    </source>
</evidence>
<keyword evidence="2 4" id="KW-0378">Hydrolase</keyword>
<dbReference type="CDD" id="cd02871">
    <property type="entry name" value="GH18_chitinase_D-like"/>
    <property type="match status" value="1"/>
</dbReference>
<dbReference type="EC" id="3.2.1.14" evidence="1"/>
<dbReference type="InterPro" id="IPR050542">
    <property type="entry name" value="Glycosyl_Hydrlase18_Chitinase"/>
</dbReference>
<dbReference type="PROSITE" id="PS51910">
    <property type="entry name" value="GH18_2"/>
    <property type="match status" value="1"/>
</dbReference>
<evidence type="ECO:0000256" key="5">
    <source>
        <dbReference type="RuleBase" id="RU004453"/>
    </source>
</evidence>
<evidence type="ECO:0000256" key="4">
    <source>
        <dbReference type="RuleBase" id="RU000489"/>
    </source>
</evidence>
<dbReference type="VEuPathDB" id="FungiDB:AeMF1_003378"/>